<evidence type="ECO:0000313" key="4">
    <source>
        <dbReference type="Proteomes" id="UP000182057"/>
    </source>
</evidence>
<feature type="chain" id="PRO_5008922763" description="DUF6850 domain-containing protein" evidence="1">
    <location>
        <begin position="28"/>
        <end position="544"/>
    </location>
</feature>
<dbReference type="InterPro" id="IPR049236">
    <property type="entry name" value="DUF6850"/>
</dbReference>
<dbReference type="Proteomes" id="UP000182057">
    <property type="component" value="Unassembled WGS sequence"/>
</dbReference>
<feature type="signal peptide" evidence="1">
    <location>
        <begin position="1"/>
        <end position="27"/>
    </location>
</feature>
<feature type="domain" description="DUF6850" evidence="2">
    <location>
        <begin position="56"/>
        <end position="544"/>
    </location>
</feature>
<proteinExistence type="predicted"/>
<dbReference type="PROSITE" id="PS51257">
    <property type="entry name" value="PROKAR_LIPOPROTEIN"/>
    <property type="match status" value="1"/>
</dbReference>
<reference evidence="3 4" key="1">
    <citation type="submission" date="2016-09" db="EMBL/GenBank/DDBJ databases">
        <authorList>
            <person name="Capua I."/>
            <person name="De Benedictis P."/>
            <person name="Joannis T."/>
            <person name="Lombin L.H."/>
            <person name="Cattoli G."/>
        </authorList>
    </citation>
    <scope>NUCLEOTIDE SEQUENCE [LARGE SCALE GENOMIC DNA]</scope>
    <source>
        <strain evidence="3 4">UB20</strain>
    </source>
</reference>
<dbReference type="Pfam" id="PF21012">
    <property type="entry name" value="DUF6850"/>
    <property type="match status" value="1"/>
</dbReference>
<name>A0A1D3UW02_TANFO</name>
<dbReference type="AlphaFoldDB" id="A0A1D3UW02"/>
<evidence type="ECO:0000259" key="2">
    <source>
        <dbReference type="Pfam" id="PF21012"/>
    </source>
</evidence>
<evidence type="ECO:0000256" key="1">
    <source>
        <dbReference type="SAM" id="SignalP"/>
    </source>
</evidence>
<organism evidence="3 4">
    <name type="scientific">Tannerella forsythia</name>
    <name type="common">Bacteroides forsythus</name>
    <dbReference type="NCBI Taxonomy" id="28112"/>
    <lineage>
        <taxon>Bacteria</taxon>
        <taxon>Pseudomonadati</taxon>
        <taxon>Bacteroidota</taxon>
        <taxon>Bacteroidia</taxon>
        <taxon>Bacteroidales</taxon>
        <taxon>Tannerellaceae</taxon>
        <taxon>Tannerella</taxon>
    </lineage>
</organism>
<sequence precursor="true">MIDRMQKRFYIRMLMWIGGVLSSACIAAQDTTGYPGRIDYGYIKRSDARLTGYNATGIRYLPVGKMAVADVFATKENGGFINYHQSDDSYTLGAQTESFFRLSSRIVFFGGICYRYFTGKAMGGSAFIDPYEQPFDIVEYTDTTRGVKNLETYRLAGAISTDLTHRVTLSAKVDYHAANYAKQKDLRHKNRLLDMSVTAGASWRLHETVELGANYFYRRSVEGLNFNVYGTTDKRYYSLISYGAFFGAVEEFGETGYTQKNDNPPMYNRYHGASVQLHINRSADFRISHELTYKQREGGYGRKASAKVLHSRHHSDICEYNGAFLLKRGSAHHRLDLHLENESLENLENVYKHESRPGGTTVIVYYDPLKVADKQRLNASIGYTADIGVRNFNPQWTFKGGIDLYQRKQTLSLYPYYRKQTIRYVHYHATAVRNLVRGKNEYGISIGARYTSGGGTMAKDGQYATPGEDQTKPKYNELYLAREYEYLTAAQIRGDVALQYSRVLDANGTRGYVAMNGTLTRGFNVKHLEGNRFASLTLRFGCLF</sequence>
<dbReference type="EMBL" id="FMMM01000078">
    <property type="protein sequence ID" value="SCQ24410.1"/>
    <property type="molecule type" value="Genomic_DNA"/>
</dbReference>
<evidence type="ECO:0000313" key="3">
    <source>
        <dbReference type="EMBL" id="SCQ24410.1"/>
    </source>
</evidence>
<accession>A0A1D3UW02</accession>
<keyword evidence="1" id="KW-0732">Signal</keyword>
<protein>
    <recommendedName>
        <fullName evidence="2">DUF6850 domain-containing protein</fullName>
    </recommendedName>
</protein>
<gene>
    <name evidence="3" type="ORF">TFUB20_02488</name>
</gene>